<sequence>MEMADRDDMKYEPGDPAARGPEAVRRAFANQVAYCRSNGAEVTASVCEGLHDLLDSGRGGAAMRRIRKWQGAPLADALPLRIAGGLHALHLDGAEPDLEPVYAGQRASRMADLLADVIERHEPFLMPWLDGPPQTNEAGRSAGFAAAFLWLVDRGLPGNFALNEIGASAGINLMMRRYRYDLGGVHVGPAGARMRIAPEWRGDPPPSGAFDIVGAQGCDIAPVDLTDERQASRLRAYIWPEYTERFARLDAAIVAARTFPPEIERCPAADFVERTLATEPEAGVTRVIMHSVVWQYLPEEERERIEAAMAAAGARASAESPLAWVALEANRDTHRHELSVRYWPGGETWTRLAVAHPHGAWIEWEPGGAG</sequence>
<dbReference type="InterPro" id="IPR011200">
    <property type="entry name" value="UCP012608"/>
</dbReference>
<protein>
    <recommendedName>
        <fullName evidence="3">DUF2332 domain-containing protein</fullName>
    </recommendedName>
</protein>
<dbReference type="KEGG" id="amx:AM2010_1110"/>
<organism evidence="1 2">
    <name type="scientific">Pelagerythrobacter marensis</name>
    <dbReference type="NCBI Taxonomy" id="543877"/>
    <lineage>
        <taxon>Bacteria</taxon>
        <taxon>Pseudomonadati</taxon>
        <taxon>Pseudomonadota</taxon>
        <taxon>Alphaproteobacteria</taxon>
        <taxon>Sphingomonadales</taxon>
        <taxon>Erythrobacteraceae</taxon>
        <taxon>Pelagerythrobacter</taxon>
    </lineage>
</organism>
<dbReference type="EMBL" id="CP011805">
    <property type="protein sequence ID" value="AKM07185.1"/>
    <property type="molecule type" value="Genomic_DNA"/>
</dbReference>
<dbReference type="Proteomes" id="UP000037643">
    <property type="component" value="Chromosome"/>
</dbReference>
<evidence type="ECO:0000313" key="1">
    <source>
        <dbReference type="EMBL" id="AKM07185.1"/>
    </source>
</evidence>
<keyword evidence="2" id="KW-1185">Reference proteome</keyword>
<reference evidence="1 2" key="1">
    <citation type="submission" date="2015-06" db="EMBL/GenBank/DDBJ databases">
        <authorList>
            <person name="Kim K.M."/>
        </authorList>
    </citation>
    <scope>NUCLEOTIDE SEQUENCE [LARGE SCALE GENOMIC DNA]</scope>
    <source>
        <strain evidence="1 2">KCTC 22370</strain>
    </source>
</reference>
<evidence type="ECO:0000313" key="2">
    <source>
        <dbReference type="Proteomes" id="UP000037643"/>
    </source>
</evidence>
<proteinExistence type="predicted"/>
<dbReference type="AlphaFoldDB" id="A0A0G3X6L5"/>
<dbReference type="Pfam" id="PF10094">
    <property type="entry name" value="DUF2332"/>
    <property type="match status" value="1"/>
</dbReference>
<dbReference type="PATRIC" id="fig|543877.4.peg.1126"/>
<evidence type="ECO:0008006" key="3">
    <source>
        <dbReference type="Google" id="ProtNLM"/>
    </source>
</evidence>
<dbReference type="PIRSF" id="PIRSF012608">
    <property type="entry name" value="UCP012608"/>
    <property type="match status" value="1"/>
</dbReference>
<name>A0A0G3X6L5_9SPHN</name>
<accession>A0A0G3X6L5</accession>
<gene>
    <name evidence="1" type="ORF">AM2010_1110</name>
</gene>
<dbReference type="STRING" id="543877.AM2010_1110"/>